<evidence type="ECO:0000259" key="2">
    <source>
        <dbReference type="PROSITE" id="PS50181"/>
    </source>
</evidence>
<dbReference type="SUPFAM" id="SSF52047">
    <property type="entry name" value="RNI-like"/>
    <property type="match status" value="2"/>
</dbReference>
<dbReference type="AlphaFoldDB" id="A0A061DXY4"/>
<dbReference type="EMBL" id="CM001880">
    <property type="protein sequence ID" value="EOX96946.1"/>
    <property type="molecule type" value="Genomic_DNA"/>
</dbReference>
<dbReference type="InterPro" id="IPR001810">
    <property type="entry name" value="F-box_dom"/>
</dbReference>
<dbReference type="Gramene" id="EOX96946">
    <property type="protein sequence ID" value="EOX96946"/>
    <property type="gene ID" value="TCM_006073"/>
</dbReference>
<dbReference type="FunCoup" id="A0A061DXY4">
    <property type="interactions" value="466"/>
</dbReference>
<organism evidence="3 4">
    <name type="scientific">Theobroma cacao</name>
    <name type="common">Cacao</name>
    <name type="synonym">Cocoa</name>
    <dbReference type="NCBI Taxonomy" id="3641"/>
    <lineage>
        <taxon>Eukaryota</taxon>
        <taxon>Viridiplantae</taxon>
        <taxon>Streptophyta</taxon>
        <taxon>Embryophyta</taxon>
        <taxon>Tracheophyta</taxon>
        <taxon>Spermatophyta</taxon>
        <taxon>Magnoliopsida</taxon>
        <taxon>eudicotyledons</taxon>
        <taxon>Gunneridae</taxon>
        <taxon>Pentapetalae</taxon>
        <taxon>rosids</taxon>
        <taxon>malvids</taxon>
        <taxon>Malvales</taxon>
        <taxon>Malvaceae</taxon>
        <taxon>Byttnerioideae</taxon>
        <taxon>Theobroma</taxon>
    </lineage>
</organism>
<reference evidence="3 4" key="1">
    <citation type="journal article" date="2013" name="Genome Biol.">
        <title>The genome sequence of the most widely cultivated cacao type and its use to identify candidate genes regulating pod color.</title>
        <authorList>
            <person name="Motamayor J.C."/>
            <person name="Mockaitis K."/>
            <person name="Schmutz J."/>
            <person name="Haiminen N."/>
            <person name="Iii D.L."/>
            <person name="Cornejo O."/>
            <person name="Findley S.D."/>
            <person name="Zheng P."/>
            <person name="Utro F."/>
            <person name="Royaert S."/>
            <person name="Saski C."/>
            <person name="Jenkins J."/>
            <person name="Podicheti R."/>
            <person name="Zhao M."/>
            <person name="Scheffler B.E."/>
            <person name="Stack J.C."/>
            <person name="Feltus F.A."/>
            <person name="Mustiga G.M."/>
            <person name="Amores F."/>
            <person name="Phillips W."/>
            <person name="Marelli J.P."/>
            <person name="May G.D."/>
            <person name="Shapiro H."/>
            <person name="Ma J."/>
            <person name="Bustamante C.D."/>
            <person name="Schnell R.J."/>
            <person name="Main D."/>
            <person name="Gilbert D."/>
            <person name="Parida L."/>
            <person name="Kuhn D.N."/>
        </authorList>
    </citation>
    <scope>NUCLEOTIDE SEQUENCE [LARGE SCALE GENOMIC DNA]</scope>
    <source>
        <strain evidence="4">cv. Matina 1-6</strain>
    </source>
</reference>
<keyword evidence="4" id="KW-1185">Reference proteome</keyword>
<proteinExistence type="predicted"/>
<dbReference type="SMART" id="SM00367">
    <property type="entry name" value="LRR_CC"/>
    <property type="match status" value="8"/>
</dbReference>
<dbReference type="EMBL" id="CM001880">
    <property type="protein sequence ID" value="EOX96945.1"/>
    <property type="molecule type" value="Genomic_DNA"/>
</dbReference>
<accession>A0A061DXY4</accession>
<gene>
    <name evidence="3" type="ORF">TCM_006073</name>
</gene>
<evidence type="ECO:0000313" key="4">
    <source>
        <dbReference type="Proteomes" id="UP000026915"/>
    </source>
</evidence>
<dbReference type="Gramene" id="EOX96945">
    <property type="protein sequence ID" value="EOX96945"/>
    <property type="gene ID" value="TCM_006073"/>
</dbReference>
<dbReference type="GO" id="GO:1905761">
    <property type="term" value="F:SCF ubiquitin ligase complex binding"/>
    <property type="evidence" value="ECO:0000318"/>
    <property type="project" value="GO_Central"/>
</dbReference>
<dbReference type="PROSITE" id="PS50181">
    <property type="entry name" value="FBOX"/>
    <property type="match status" value="2"/>
</dbReference>
<protein>
    <submittedName>
        <fullName evidence="3">F-box/LRR-repeat protein 23, putative isoform 1</fullName>
    </submittedName>
</protein>
<feature type="domain" description="F-box" evidence="2">
    <location>
        <begin position="326"/>
        <end position="373"/>
    </location>
</feature>
<dbReference type="InterPro" id="IPR006553">
    <property type="entry name" value="Leu-rich_rpt_Cys-con_subtyp"/>
</dbReference>
<dbReference type="SMART" id="SM00256">
    <property type="entry name" value="FBOX"/>
    <property type="match status" value="2"/>
</dbReference>
<sequence>MSTVTESQSLEAETETETEWESESESEPPKEPCLRNWLDLPRDVTASILLRLGAIEIIESAQKVCTQWRNISRDRSLWRSIDMRNAGDLHDMPYNLEVMCRHAIDRSCGGLIDINVEYFGTDDVLAYITQRTTHLRRLRLVQCWGISDEGLSEAASKFPLLEELEIYSGNTGKDAIEAVGRCSPLLKTFKYNQVAIRDPYFKDDEEALAIAQNMRGLHHLQLLGNKLTNHGLQAILDGCPYLESLDLRRCYFVNLDKDLGKRCAEQIKNLRHPSDSTHDYEFTPGVTDEVKEFWMSERSPSDNISYSTRENRKERKRTMTTAEGETRNWLELPLDVTASILSRLGAFEILKSAQNVCSQWRKICKDPLMWRSIDMHNLGYIAAEDRVLEMMCVHAVDRSCGHLLDINIEYFGTDELLLNIAERSSHLKRLRLVSCYNISDEGLSKAASKLPFLEELEISYCTISKDALETVGRCFPRLKSFKFNIRGCRRFRLESDDEALAIAQTMPELHHLQLFGNKLTDDGLQAILNGCPHLESLDLRQCFNVSLVGNLEKRCVERMKNLRRPYDSTHDYEFDAEVHDTGSSDEDYPSGISDIDLMSDDYDDYFEFSGASDFSDYDDEYLFFG</sequence>
<dbReference type="Proteomes" id="UP000026915">
    <property type="component" value="Chromosome 2"/>
</dbReference>
<dbReference type="eggNOG" id="KOG1947">
    <property type="taxonomic scope" value="Eukaryota"/>
</dbReference>
<dbReference type="Pfam" id="PF12937">
    <property type="entry name" value="F-box-like"/>
    <property type="match status" value="2"/>
</dbReference>
<dbReference type="InterPro" id="IPR001611">
    <property type="entry name" value="Leu-rich_rpt"/>
</dbReference>
<dbReference type="PANTHER" id="PTHR38926">
    <property type="entry name" value="F-BOX DOMAIN CONTAINING PROTEIN, EXPRESSED"/>
    <property type="match status" value="1"/>
</dbReference>
<dbReference type="HOGENOM" id="CLU_437700_0_0_1"/>
<dbReference type="Gene3D" id="3.80.10.10">
    <property type="entry name" value="Ribonuclease Inhibitor"/>
    <property type="match status" value="2"/>
</dbReference>
<evidence type="ECO:0000256" key="1">
    <source>
        <dbReference type="SAM" id="MobiDB-lite"/>
    </source>
</evidence>
<dbReference type="InParanoid" id="A0A061DXY4"/>
<dbReference type="PANTHER" id="PTHR38926:SF2">
    <property type="entry name" value="F-BOX_LRR-REPEAT PROTEIN 21-RELATED"/>
    <property type="match status" value="1"/>
</dbReference>
<dbReference type="Gene3D" id="1.20.1280.50">
    <property type="match status" value="1"/>
</dbReference>
<dbReference type="InterPro" id="IPR032675">
    <property type="entry name" value="LRR_dom_sf"/>
</dbReference>
<dbReference type="CDD" id="cd22164">
    <property type="entry name" value="F-box_AtSKIP19-like"/>
    <property type="match status" value="2"/>
</dbReference>
<feature type="compositionally biased region" description="Acidic residues" evidence="1">
    <location>
        <begin position="12"/>
        <end position="26"/>
    </location>
</feature>
<feature type="compositionally biased region" description="Low complexity" evidence="1">
    <location>
        <begin position="1"/>
        <end position="11"/>
    </location>
</feature>
<dbReference type="Pfam" id="PF13516">
    <property type="entry name" value="LRR_6"/>
    <property type="match status" value="3"/>
</dbReference>
<name>A0A061DXY4_THECC</name>
<feature type="region of interest" description="Disordered" evidence="1">
    <location>
        <begin position="1"/>
        <end position="32"/>
    </location>
</feature>
<feature type="domain" description="F-box" evidence="2">
    <location>
        <begin position="34"/>
        <end position="81"/>
    </location>
</feature>
<dbReference type="OMA" id="MGGYDIM"/>
<evidence type="ECO:0000313" key="3">
    <source>
        <dbReference type="EMBL" id="EOX96946.1"/>
    </source>
</evidence>